<dbReference type="EMBL" id="PDSK01000035">
    <property type="protein sequence ID" value="PIE35729.1"/>
    <property type="molecule type" value="Genomic_DNA"/>
</dbReference>
<dbReference type="AlphaFoldDB" id="A0A2G6KLP4"/>
<organism evidence="1 2">
    <name type="scientific">candidate division KSB3 bacterium</name>
    <dbReference type="NCBI Taxonomy" id="2044937"/>
    <lineage>
        <taxon>Bacteria</taxon>
        <taxon>candidate division KSB3</taxon>
    </lineage>
</organism>
<accession>A0A2G6KLP4</accession>
<proteinExistence type="predicted"/>
<gene>
    <name evidence="1" type="ORF">CSA56_03170</name>
</gene>
<evidence type="ECO:0000313" key="2">
    <source>
        <dbReference type="Proteomes" id="UP000230821"/>
    </source>
</evidence>
<dbReference type="Proteomes" id="UP000230821">
    <property type="component" value="Unassembled WGS sequence"/>
</dbReference>
<sequence>MGISGHVNTFKFDYDIVFGKDSQSHSGYFINYEGLKIEDSDFRCHYSIGEHPELPFQLPTKGERHW</sequence>
<name>A0A2G6KLP4_9BACT</name>
<protein>
    <submittedName>
        <fullName evidence="1">Uncharacterized protein</fullName>
    </submittedName>
</protein>
<comment type="caution">
    <text evidence="1">The sequence shown here is derived from an EMBL/GenBank/DDBJ whole genome shotgun (WGS) entry which is preliminary data.</text>
</comment>
<reference evidence="1 2" key="1">
    <citation type="submission" date="2017-10" db="EMBL/GenBank/DDBJ databases">
        <title>Novel microbial diversity and functional potential in the marine mammal oral microbiome.</title>
        <authorList>
            <person name="Dudek N.K."/>
            <person name="Sun C.L."/>
            <person name="Burstein D."/>
            <person name="Kantor R.S."/>
            <person name="Aliaga Goltsman D.S."/>
            <person name="Bik E.M."/>
            <person name="Thomas B.C."/>
            <person name="Banfield J.F."/>
            <person name="Relman D.A."/>
        </authorList>
    </citation>
    <scope>NUCLEOTIDE SEQUENCE [LARGE SCALE GENOMIC DNA]</scope>
    <source>
        <strain evidence="1">DOLJORAL78_47_16</strain>
    </source>
</reference>
<evidence type="ECO:0000313" key="1">
    <source>
        <dbReference type="EMBL" id="PIE35729.1"/>
    </source>
</evidence>
<feature type="non-terminal residue" evidence="1">
    <location>
        <position position="66"/>
    </location>
</feature>